<dbReference type="KEGG" id="amaq:GO499_12805"/>
<dbReference type="RefSeq" id="WP_161862545.1">
    <property type="nucleotide sequence ID" value="NZ_CP046620.1"/>
</dbReference>
<reference evidence="1 2" key="1">
    <citation type="submission" date="2019-12" db="EMBL/GenBank/DDBJ databases">
        <title>Complete genome sequence of Algicella marina strain 9Alg 56(T) isolated from the red alga Tichocarpus crinitus.</title>
        <authorList>
            <person name="Kim S.-G."/>
            <person name="Nedashkovskaya O.I."/>
        </authorList>
    </citation>
    <scope>NUCLEOTIDE SEQUENCE [LARGE SCALE GENOMIC DNA]</scope>
    <source>
        <strain evidence="1 2">9Alg 56</strain>
    </source>
</reference>
<dbReference type="Proteomes" id="UP000464495">
    <property type="component" value="Chromosome"/>
</dbReference>
<evidence type="ECO:0000313" key="2">
    <source>
        <dbReference type="Proteomes" id="UP000464495"/>
    </source>
</evidence>
<organism evidence="1 2">
    <name type="scientific">Algicella marina</name>
    <dbReference type="NCBI Taxonomy" id="2683284"/>
    <lineage>
        <taxon>Bacteria</taxon>
        <taxon>Pseudomonadati</taxon>
        <taxon>Pseudomonadota</taxon>
        <taxon>Alphaproteobacteria</taxon>
        <taxon>Rhodobacterales</taxon>
        <taxon>Paracoccaceae</taxon>
        <taxon>Algicella</taxon>
    </lineage>
</organism>
<dbReference type="EMBL" id="CP046620">
    <property type="protein sequence ID" value="QHQ35988.1"/>
    <property type="molecule type" value="Genomic_DNA"/>
</dbReference>
<sequence length="732" mass="80549">MLALSPLFVSGQWVSTALLTLGETLPRGMWLLACLALLCLNLLWLLSLLRVRRKASQLEEMLKDANPGSTVFRLCDTHAEVLNNIGSDNADVWPHSLLPVLSRKDFEALFENGSEVIGGALSALIDNGTSFKRLACLSDGTPVQISGQPVGLTVEIEVVRPTPQTEEVFAAASRASRLQLELDELQRHAEAMPLALAEFDSEGERIWHNEAFTAYADSRPLTHDIPEILAHPPARPIAWPGQTKDFDWFRTCALPGKSGTTHLALIPAEEEIRAREALQNLMNTLADTFAHLNIGLAVFGQKQSLTMFNPALAILFDLDPVALAKQPSLRAFLDGLRHHRRLPEMRSFTEWRDALLNLGQKGNPSSYQEDWTLPSGKVISVIVRHHPGGALVFMFEDISVQIMLERRYRQEIEISQTTLDCLQDGVVVFNTAGALIFSNTAFDQMWNMRSMGSLNAPILKDLVGHMSALSDCTPIWNRLRNFVQSAHSRSSWTADIPMKNGMLLEARFTTLPDGSAMGIFHKLRDREESYSARSGGHATANSVAAYLEDRFGNSAVSLKPTTVLPEGLPDDLALVAMLSRIEMAEGLPGLDRNASTIDKIEALLTGMGYEVDRTAWPHLSIYEHWNVTLRQIVWSLALTAAGSAVPGSVVKLSGTLEENQIKLHFAITAAEPIVAEHARFSGRTLLQKLVADLGGNLIIDTAGAVDDVQFSFTLPIFTPRADRRPNSLKVVS</sequence>
<keyword evidence="2" id="KW-1185">Reference proteome</keyword>
<gene>
    <name evidence="1" type="ORF">GO499_12805</name>
</gene>
<dbReference type="Pfam" id="PF12860">
    <property type="entry name" value="PAS_7"/>
    <property type="match status" value="1"/>
</dbReference>
<evidence type="ECO:0000313" key="1">
    <source>
        <dbReference type="EMBL" id="QHQ35988.1"/>
    </source>
</evidence>
<proteinExistence type="predicted"/>
<evidence type="ECO:0008006" key="3">
    <source>
        <dbReference type="Google" id="ProtNLM"/>
    </source>
</evidence>
<accession>A0A6P1SZS4</accession>
<name>A0A6P1SZS4_9RHOB</name>
<protein>
    <recommendedName>
        <fullName evidence="3">PAS domain-containing protein</fullName>
    </recommendedName>
</protein>
<dbReference type="AlphaFoldDB" id="A0A6P1SZS4"/>